<evidence type="ECO:0000256" key="1">
    <source>
        <dbReference type="SAM" id="MobiDB-lite"/>
    </source>
</evidence>
<accession>A0A964USX2</accession>
<organism evidence="2 3">
    <name type="scientific">Streptomyces boluensis</name>
    <dbReference type="NCBI Taxonomy" id="1775135"/>
    <lineage>
        <taxon>Bacteria</taxon>
        <taxon>Bacillati</taxon>
        <taxon>Actinomycetota</taxon>
        <taxon>Actinomycetes</taxon>
        <taxon>Kitasatosporales</taxon>
        <taxon>Streptomycetaceae</taxon>
        <taxon>Streptomyces</taxon>
    </lineage>
</organism>
<comment type="caution">
    <text evidence="2">The sequence shown here is derived from an EMBL/GenBank/DDBJ whole genome shotgun (WGS) entry which is preliminary data.</text>
</comment>
<feature type="compositionally biased region" description="Basic residues" evidence="1">
    <location>
        <begin position="62"/>
        <end position="80"/>
    </location>
</feature>
<dbReference type="OrthoDB" id="3872513at2"/>
<name>A0A964USX2_9ACTN</name>
<feature type="region of interest" description="Disordered" evidence="1">
    <location>
        <begin position="52"/>
        <end position="86"/>
    </location>
</feature>
<keyword evidence="3" id="KW-1185">Reference proteome</keyword>
<sequence length="192" mass="20852">MPALNVEFSHQELDELRTLAQERCLTMKAVVREATADKFTRHRALHEGAEMFRSTFRDPAPRSRRAPPLHSCRAKPRSRVASRDGPEPFEEFADACCSRVRRQLWLEVADHRHASGCVDPAGQIQGASGDLGGELRFADAEVVLSLVGQEHGPRLGTRFGQQGNAFVHELAGSASLTEAGEAPAAVGGEVGM</sequence>
<evidence type="ECO:0000313" key="3">
    <source>
        <dbReference type="Proteomes" id="UP000598297"/>
    </source>
</evidence>
<dbReference type="RefSeq" id="WP_161702040.1">
    <property type="nucleotide sequence ID" value="NZ_JAAAHS010000254.1"/>
</dbReference>
<feature type="compositionally biased region" description="Basic and acidic residues" evidence="1">
    <location>
        <begin position="52"/>
        <end position="61"/>
    </location>
</feature>
<dbReference type="AlphaFoldDB" id="A0A964USX2"/>
<dbReference type="Proteomes" id="UP000598297">
    <property type="component" value="Unassembled WGS sequence"/>
</dbReference>
<gene>
    <name evidence="2" type="ORF">GUY60_26135</name>
</gene>
<protein>
    <submittedName>
        <fullName evidence="2">Uncharacterized protein</fullName>
    </submittedName>
</protein>
<evidence type="ECO:0000313" key="2">
    <source>
        <dbReference type="EMBL" id="NBE54843.1"/>
    </source>
</evidence>
<dbReference type="EMBL" id="JAAAHS010000254">
    <property type="protein sequence ID" value="NBE54843.1"/>
    <property type="molecule type" value="Genomic_DNA"/>
</dbReference>
<proteinExistence type="predicted"/>
<reference evidence="2" key="1">
    <citation type="submission" date="2020-01" db="EMBL/GenBank/DDBJ databases">
        <title>Whole-genome analyses of novel actinobacteria.</title>
        <authorList>
            <person name="Sahin N."/>
        </authorList>
    </citation>
    <scope>NUCLEOTIDE SEQUENCE</scope>
    <source>
        <strain evidence="2">YC537</strain>
    </source>
</reference>